<dbReference type="Gene3D" id="3.30.1360.40">
    <property type="match status" value="1"/>
</dbReference>
<dbReference type="SMART" id="SM00796">
    <property type="entry name" value="AHS1"/>
    <property type="match status" value="1"/>
</dbReference>
<reference evidence="5" key="1">
    <citation type="submission" date="2013-08" db="EMBL/GenBank/DDBJ databases">
        <authorList>
            <person name="Mendez C."/>
            <person name="Richter M."/>
            <person name="Ferrer M."/>
            <person name="Sanchez J."/>
        </authorList>
    </citation>
    <scope>NUCLEOTIDE SEQUENCE</scope>
</reference>
<dbReference type="InterPro" id="IPR029000">
    <property type="entry name" value="Cyclophilin-like_dom_sf"/>
</dbReference>
<keyword evidence="3" id="KW-0067">ATP-binding</keyword>
<evidence type="ECO:0000256" key="2">
    <source>
        <dbReference type="ARBA" id="ARBA00022801"/>
    </source>
</evidence>
<dbReference type="Pfam" id="PF02682">
    <property type="entry name" value="CT_C_D"/>
    <property type="match status" value="1"/>
</dbReference>
<dbReference type="PANTHER" id="PTHR34698:SF2">
    <property type="entry name" value="5-OXOPROLINASE SUBUNIT B"/>
    <property type="match status" value="1"/>
</dbReference>
<dbReference type="SUPFAM" id="SSF50891">
    <property type="entry name" value="Cyclophilin-like"/>
    <property type="match status" value="1"/>
</dbReference>
<dbReference type="GO" id="GO:0005524">
    <property type="term" value="F:ATP binding"/>
    <property type="evidence" value="ECO:0007669"/>
    <property type="project" value="UniProtKB-KW"/>
</dbReference>
<protein>
    <recommendedName>
        <fullName evidence="4">Carboxyltransferase domain-containing protein</fullName>
    </recommendedName>
</protein>
<keyword evidence="2" id="KW-0378">Hydrolase</keyword>
<dbReference type="EMBL" id="AUZY01005958">
    <property type="protein sequence ID" value="EQD56080.1"/>
    <property type="molecule type" value="Genomic_DNA"/>
</dbReference>
<evidence type="ECO:0000256" key="1">
    <source>
        <dbReference type="ARBA" id="ARBA00022741"/>
    </source>
</evidence>
<evidence type="ECO:0000256" key="3">
    <source>
        <dbReference type="ARBA" id="ARBA00022840"/>
    </source>
</evidence>
<dbReference type="PANTHER" id="PTHR34698">
    <property type="entry name" value="5-OXOPROLINASE SUBUNIT B"/>
    <property type="match status" value="1"/>
</dbReference>
<dbReference type="InterPro" id="IPR003833">
    <property type="entry name" value="CT_C_D"/>
</dbReference>
<organism evidence="5">
    <name type="scientific">mine drainage metagenome</name>
    <dbReference type="NCBI Taxonomy" id="410659"/>
    <lineage>
        <taxon>unclassified sequences</taxon>
        <taxon>metagenomes</taxon>
        <taxon>ecological metagenomes</taxon>
    </lineage>
</organism>
<evidence type="ECO:0000313" key="5">
    <source>
        <dbReference type="EMBL" id="EQD56080.1"/>
    </source>
</evidence>
<proteinExistence type="predicted"/>
<comment type="caution">
    <text evidence="5">The sequence shown here is derived from an EMBL/GenBank/DDBJ whole genome shotgun (WGS) entry which is preliminary data.</text>
</comment>
<reference evidence="5" key="2">
    <citation type="journal article" date="2014" name="ISME J.">
        <title>Microbial stratification in low pH oxic and suboxic macroscopic growths along an acid mine drainage.</title>
        <authorList>
            <person name="Mendez-Garcia C."/>
            <person name="Mesa V."/>
            <person name="Sprenger R.R."/>
            <person name="Richter M."/>
            <person name="Diez M.S."/>
            <person name="Solano J."/>
            <person name="Bargiela R."/>
            <person name="Golyshina O.V."/>
            <person name="Manteca A."/>
            <person name="Ramos J.L."/>
            <person name="Gallego J.R."/>
            <person name="Llorente I."/>
            <person name="Martins Dos Santos V.A."/>
            <person name="Jensen O.N."/>
            <person name="Pelaez A.I."/>
            <person name="Sanchez J."/>
            <person name="Ferrer M."/>
        </authorList>
    </citation>
    <scope>NUCLEOTIDE SEQUENCE</scope>
</reference>
<accession>T1BQ46</accession>
<dbReference type="SUPFAM" id="SSF160467">
    <property type="entry name" value="PH0987 N-terminal domain-like"/>
    <property type="match status" value="1"/>
</dbReference>
<gene>
    <name evidence="5" type="ORF">B1B_09079</name>
</gene>
<dbReference type="InterPro" id="IPR010016">
    <property type="entry name" value="PxpB"/>
</dbReference>
<dbReference type="GO" id="GO:0016787">
    <property type="term" value="F:hydrolase activity"/>
    <property type="evidence" value="ECO:0007669"/>
    <property type="project" value="UniProtKB-KW"/>
</dbReference>
<dbReference type="NCBIfam" id="TIGR00370">
    <property type="entry name" value="5-oxoprolinase subunit PxpB"/>
    <property type="match status" value="1"/>
</dbReference>
<name>T1BQ46_9ZZZZ</name>
<sequence length="220" mass="23762">MPVEEPQLFDLGESGLLLCWDLPPHPRRSREIGALGERLAVSPPPGLIEWVPGLCSLAVYYDPTCLARGAIAEKLLGLCADLVLPFVHPSPPIVVPVCYGGEWGPDLEAVARSAALDPKEVIRLHTEAIFEVVLIGFAPGFPYLAGLPAPIRLPRRSTPRTEVAKGSVAVAGALSGIYPRAGPGGWWVIGRTEWEWFDPCDPTPCRLAVGDRIRFCVRTG</sequence>
<feature type="domain" description="Carboxyltransferase" evidence="4">
    <location>
        <begin position="6"/>
        <end position="207"/>
    </location>
</feature>
<evidence type="ECO:0000259" key="4">
    <source>
        <dbReference type="SMART" id="SM00796"/>
    </source>
</evidence>
<dbReference type="Gene3D" id="2.40.100.10">
    <property type="entry name" value="Cyclophilin-like"/>
    <property type="match status" value="1"/>
</dbReference>
<keyword evidence="1" id="KW-0547">Nucleotide-binding</keyword>
<dbReference type="AlphaFoldDB" id="T1BQ46"/>